<dbReference type="InterPro" id="IPR004808">
    <property type="entry name" value="AP_endonuc_1"/>
</dbReference>
<feature type="active site" evidence="7">
    <location>
        <position position="156"/>
    </location>
</feature>
<dbReference type="GO" id="GO:0046872">
    <property type="term" value="F:metal ion binding"/>
    <property type="evidence" value="ECO:0007669"/>
    <property type="project" value="UniProtKB-KW"/>
</dbReference>
<feature type="binding site" evidence="8">
    <location>
        <position position="295"/>
    </location>
    <ligand>
        <name>Mg(2+)</name>
        <dbReference type="ChEBI" id="CHEBI:18420"/>
        <label>1</label>
    </ligand>
</feature>
<evidence type="ECO:0000256" key="3">
    <source>
        <dbReference type="ARBA" id="ARBA00007092"/>
    </source>
</evidence>
<dbReference type="NCBIfam" id="TIGR00633">
    <property type="entry name" value="xth"/>
    <property type="match status" value="1"/>
</dbReference>
<accession>A0A6A4WTE6</accession>
<evidence type="ECO:0000256" key="5">
    <source>
        <dbReference type="ARBA" id="ARBA00022801"/>
    </source>
</evidence>
<evidence type="ECO:0000259" key="12">
    <source>
        <dbReference type="Pfam" id="PF03372"/>
    </source>
</evidence>
<dbReference type="EC" id="3.1.11.2" evidence="10"/>
<dbReference type="GO" id="GO:0008081">
    <property type="term" value="F:phosphoric diester hydrolase activity"/>
    <property type="evidence" value="ECO:0007669"/>
    <property type="project" value="TreeGrafter"/>
</dbReference>
<keyword evidence="14" id="KW-1185">Reference proteome</keyword>
<comment type="caution">
    <text evidence="13">The sequence shown here is derived from an EMBL/GenBank/DDBJ whole genome shotgun (WGS) entry which is preliminary data.</text>
</comment>
<dbReference type="GO" id="GO:0005634">
    <property type="term" value="C:nucleus"/>
    <property type="evidence" value="ECO:0007669"/>
    <property type="project" value="TreeGrafter"/>
</dbReference>
<dbReference type="PANTHER" id="PTHR22748:SF6">
    <property type="entry name" value="DNA-(APURINIC OR APYRIMIDINIC SITE) ENDONUCLEASE"/>
    <property type="match status" value="1"/>
</dbReference>
<dbReference type="GO" id="GO:0006284">
    <property type="term" value="P:base-excision repair"/>
    <property type="evidence" value="ECO:0007669"/>
    <property type="project" value="TreeGrafter"/>
</dbReference>
<dbReference type="InterPro" id="IPR005135">
    <property type="entry name" value="Endo/exonuclease/phosphatase"/>
</dbReference>
<organism evidence="13 14">
    <name type="scientific">Amphibalanus amphitrite</name>
    <name type="common">Striped barnacle</name>
    <name type="synonym">Balanus amphitrite</name>
    <dbReference type="NCBI Taxonomy" id="1232801"/>
    <lineage>
        <taxon>Eukaryota</taxon>
        <taxon>Metazoa</taxon>
        <taxon>Ecdysozoa</taxon>
        <taxon>Arthropoda</taxon>
        <taxon>Crustacea</taxon>
        <taxon>Multicrustacea</taxon>
        <taxon>Cirripedia</taxon>
        <taxon>Thoracica</taxon>
        <taxon>Thoracicalcarea</taxon>
        <taxon>Balanomorpha</taxon>
        <taxon>Balanoidea</taxon>
        <taxon>Balanidae</taxon>
        <taxon>Amphibalaninae</taxon>
        <taxon>Amphibalanus</taxon>
    </lineage>
</organism>
<feature type="region of interest" description="Disordered" evidence="11">
    <location>
        <begin position="1"/>
        <end position="33"/>
    </location>
</feature>
<dbReference type="AlphaFoldDB" id="A0A6A4WTE6"/>
<dbReference type="NCBIfam" id="TIGR00195">
    <property type="entry name" value="exoDNase_III"/>
    <property type="match status" value="1"/>
</dbReference>
<comment type="cofactor">
    <cofactor evidence="2">
        <name>Mn(2+)</name>
        <dbReference type="ChEBI" id="CHEBI:29035"/>
    </cofactor>
</comment>
<dbReference type="InterPro" id="IPR020847">
    <property type="entry name" value="AP_endonuclease_F1_BS"/>
</dbReference>
<dbReference type="EC" id="3.1.21.-" evidence="10"/>
<feature type="site" description="Transition state stabilizer" evidence="9">
    <location>
        <position position="197"/>
    </location>
</feature>
<feature type="site" description="Interaction with DNA substrate" evidence="9">
    <location>
        <position position="296"/>
    </location>
</feature>
<protein>
    <recommendedName>
        <fullName evidence="10">DNA repair nuclease/redox regulator APEX1</fullName>
        <shortName evidence="10">APEN</shortName>
        <shortName evidence="10">REF-1</shortName>
        <ecNumber evidence="10">3.1.11.2</ecNumber>
        <ecNumber evidence="10">3.1.21.-</ecNumber>
    </recommendedName>
    <alternativeName>
        <fullName evidence="10">APEX nuclease</fullName>
    </alternativeName>
    <alternativeName>
        <fullName evidence="10">Apurinic-apyrimidinic endonuclease 1</fullName>
    </alternativeName>
    <alternativeName>
        <fullName evidence="10">Redox factor-1</fullName>
    </alternativeName>
    <component>
        <recommendedName>
            <fullName evidence="10">DNA repair nuclease/redox regulator APEX1, mitochondrial</fullName>
        </recommendedName>
    </component>
</protein>
<evidence type="ECO:0000256" key="7">
    <source>
        <dbReference type="PIRSR" id="PIRSR604808-1"/>
    </source>
</evidence>
<evidence type="ECO:0000256" key="2">
    <source>
        <dbReference type="ARBA" id="ARBA00001936"/>
    </source>
</evidence>
<dbReference type="PROSITE" id="PS00727">
    <property type="entry name" value="AP_NUCLEASE_F1_2"/>
    <property type="match status" value="1"/>
</dbReference>
<evidence type="ECO:0000313" key="13">
    <source>
        <dbReference type="EMBL" id="KAF0306900.1"/>
    </source>
</evidence>
<evidence type="ECO:0000256" key="4">
    <source>
        <dbReference type="ARBA" id="ARBA00022723"/>
    </source>
</evidence>
<keyword evidence="10" id="KW-0234">DNA repair</keyword>
<feature type="domain" description="Endonuclease/exonuclease/phosphatase" evidence="12">
    <location>
        <begin position="53"/>
        <end position="296"/>
    </location>
</feature>
<feature type="binding site" evidence="8">
    <location>
        <position position="56"/>
    </location>
    <ligand>
        <name>Mg(2+)</name>
        <dbReference type="ChEBI" id="CHEBI:18420"/>
        <label>1</label>
    </ligand>
</feature>
<proteinExistence type="inferred from homology"/>
<dbReference type="Pfam" id="PF03372">
    <property type="entry name" value="Exo_endo_phos"/>
    <property type="match status" value="1"/>
</dbReference>
<evidence type="ECO:0000313" key="14">
    <source>
        <dbReference type="Proteomes" id="UP000440578"/>
    </source>
</evidence>
<dbReference type="CDD" id="cd09087">
    <property type="entry name" value="Ape1-like_AP-endo"/>
    <property type="match status" value="1"/>
</dbReference>
<dbReference type="PROSITE" id="PS51435">
    <property type="entry name" value="AP_NUCLEASE_F1_4"/>
    <property type="match status" value="1"/>
</dbReference>
<dbReference type="GO" id="GO:0003906">
    <property type="term" value="F:DNA-(apurinic or apyrimidinic site) endonuclease activity"/>
    <property type="evidence" value="ECO:0007669"/>
    <property type="project" value="TreeGrafter"/>
</dbReference>
<feature type="site" description="Important for catalytic activity" evidence="9">
    <location>
        <position position="270"/>
    </location>
</feature>
<dbReference type="PROSITE" id="PS00726">
    <property type="entry name" value="AP_NUCLEASE_F1_1"/>
    <property type="match status" value="1"/>
</dbReference>
<dbReference type="InterPro" id="IPR036691">
    <property type="entry name" value="Endo/exonu/phosph_ase_sf"/>
</dbReference>
<keyword evidence="6 8" id="KW-0460">Magnesium</keyword>
<dbReference type="Proteomes" id="UP000440578">
    <property type="component" value="Unassembled WGS sequence"/>
</dbReference>
<dbReference type="SUPFAM" id="SSF56219">
    <property type="entry name" value="DNase I-like"/>
    <property type="match status" value="1"/>
</dbReference>
<feature type="binding site" evidence="8">
    <location>
        <position position="84"/>
    </location>
    <ligand>
        <name>Mg(2+)</name>
        <dbReference type="ChEBI" id="CHEBI:18420"/>
        <label>1</label>
    </ligand>
</feature>
<keyword evidence="4 8" id="KW-0479">Metal-binding</keyword>
<name>A0A6A4WTE6_AMPAM</name>
<reference evidence="13 14" key="1">
    <citation type="submission" date="2019-07" db="EMBL/GenBank/DDBJ databases">
        <title>Draft genome assembly of a fouling barnacle, Amphibalanus amphitrite (Darwin, 1854): The first reference genome for Thecostraca.</title>
        <authorList>
            <person name="Kim W."/>
        </authorList>
    </citation>
    <scope>NUCLEOTIDE SEQUENCE [LARGE SCALE GENOMIC DNA]</scope>
    <source>
        <strain evidence="13">SNU_AA5</strain>
        <tissue evidence="13">Soma without cirri and trophi</tissue>
    </source>
</reference>
<dbReference type="PANTHER" id="PTHR22748">
    <property type="entry name" value="AP ENDONUCLEASE"/>
    <property type="match status" value="1"/>
</dbReference>
<evidence type="ECO:0000256" key="11">
    <source>
        <dbReference type="SAM" id="MobiDB-lite"/>
    </source>
</evidence>
<feature type="binding site" evidence="8">
    <location>
        <position position="195"/>
    </location>
    <ligand>
        <name>Mg(2+)</name>
        <dbReference type="ChEBI" id="CHEBI:18420"/>
        <label>1</label>
    </ligand>
</feature>
<dbReference type="OrthoDB" id="498125at2759"/>
<dbReference type="Gene3D" id="3.60.10.10">
    <property type="entry name" value="Endonuclease/exonuclease/phosphatase"/>
    <property type="match status" value="1"/>
</dbReference>
<evidence type="ECO:0000256" key="6">
    <source>
        <dbReference type="ARBA" id="ARBA00022842"/>
    </source>
</evidence>
<dbReference type="EMBL" id="VIIS01000623">
    <property type="protein sequence ID" value="KAF0306900.1"/>
    <property type="molecule type" value="Genomic_DNA"/>
</dbReference>
<evidence type="ECO:0000256" key="1">
    <source>
        <dbReference type="ARBA" id="ARBA00000493"/>
    </source>
</evidence>
<sequence>MKQLRMAPNYKRKSEEGGSGERQSKKAANESAKEAFVSDAKDSTGTAWNFKIASWNVAGLRACAKKDGFKYIVKEDPDIMCLQETKCTKAKLPIEAELKDYHPYWLSGKDEGYCGVGLYSKKKPLNVTYGIGDKTQDEEARLITAEYDNFYLVTSYVPNSGRKLVTLPKRMAWDKLLKEHLQKLDEKKPVIYCGDLNVSHKEIDLKNPATNKKNAGFTQEERDGFTDLLTAGQDGLVDTFRHFYPDKKDAYTFWTFMGNARAKDVGWRLDYFVVSKRLMPRVCDSLIRKEVMGSDHCPIVLLMNTEGM</sequence>
<keyword evidence="5" id="KW-0378">Hydrolase</keyword>
<feature type="compositionally biased region" description="Basic and acidic residues" evidence="11">
    <location>
        <begin position="22"/>
        <end position="33"/>
    </location>
</feature>
<evidence type="ECO:0000256" key="10">
    <source>
        <dbReference type="RuleBase" id="RU362131"/>
    </source>
</evidence>
<feature type="active site" description="Proton donor/acceptor" evidence="7">
    <location>
        <position position="195"/>
    </location>
</feature>
<comment type="catalytic activity">
    <reaction evidence="1">
        <text>Exonucleolytic cleavage in the 3'- to 5'-direction to yield nucleoside 5'-phosphates.</text>
        <dbReference type="EC" id="3.1.11.2"/>
    </reaction>
</comment>
<evidence type="ECO:0000256" key="8">
    <source>
        <dbReference type="PIRSR" id="PIRSR604808-2"/>
    </source>
</evidence>
<feature type="active site" description="Proton acceptor" evidence="7">
    <location>
        <position position="296"/>
    </location>
</feature>
<comment type="cofactor">
    <cofactor evidence="8 10">
        <name>Mg(2+)</name>
        <dbReference type="ChEBI" id="CHEBI:18420"/>
    </cofactor>
    <cofactor evidence="8 10">
        <name>Mn(2+)</name>
        <dbReference type="ChEBI" id="CHEBI:29035"/>
    </cofactor>
    <text evidence="8 10">Probably binds two magnesium or manganese ions per subunit.</text>
</comment>
<comment type="similarity">
    <text evidence="3 10">Belongs to the DNA repair enzymes AP/ExoA family.</text>
</comment>
<keyword evidence="10" id="KW-0227">DNA damage</keyword>
<feature type="binding site" evidence="8">
    <location>
        <position position="296"/>
    </location>
    <ligand>
        <name>Mg(2+)</name>
        <dbReference type="ChEBI" id="CHEBI:18420"/>
        <label>1</label>
    </ligand>
</feature>
<evidence type="ECO:0000256" key="9">
    <source>
        <dbReference type="PIRSR" id="PIRSR604808-3"/>
    </source>
</evidence>
<gene>
    <name evidence="13" type="primary">Rrp1</name>
    <name evidence="13" type="ORF">FJT64_021673</name>
</gene>
<keyword evidence="8" id="KW-0464">Manganese</keyword>
<dbReference type="GO" id="GO:0008311">
    <property type="term" value="F:double-stranded DNA 3'-5' DNA exonuclease activity"/>
    <property type="evidence" value="ECO:0007669"/>
    <property type="project" value="UniProtKB-EC"/>
</dbReference>
<dbReference type="InterPro" id="IPR020848">
    <property type="entry name" value="AP_endonuclease_F1_CS"/>
</dbReference>
<feature type="binding site" evidence="8">
    <location>
        <position position="197"/>
    </location>
    <ligand>
        <name>Mg(2+)</name>
        <dbReference type="ChEBI" id="CHEBI:18420"/>
        <label>1</label>
    </ligand>
</feature>
<dbReference type="GO" id="GO:0003677">
    <property type="term" value="F:DNA binding"/>
    <property type="evidence" value="ECO:0007669"/>
    <property type="project" value="InterPro"/>
</dbReference>